<sequence>MIKELSLKALQKAINTALSLDPTMPERVRALAGKVLEVVISPLEVRFFIRFGEDGSLTLSDRSAIAATAVIHSSPLGLIRLSLLPSSKARSLFNDKVRLSGDVAFGEQVKKLFDAMDIDWESHLAHFTGDVVAHQIGTLFRQGRAFKNRLENSLRGSVTEYLQEEARLFPGRQEINDFLSDVDALMLSVERLQARINHLQARHEVD</sequence>
<proteinExistence type="inferred from homology"/>
<keyword evidence="1" id="KW-0963">Cytoplasm</keyword>
<dbReference type="PATRIC" id="fig|45065.4.peg.2074"/>
<dbReference type="InterPro" id="IPR036527">
    <property type="entry name" value="SCP2_sterol-bd_dom_sf"/>
</dbReference>
<protein>
    <recommendedName>
        <fullName evidence="1">Ubiquinone biosynthesis accessory factor UbiJ</fullName>
    </recommendedName>
</protein>
<dbReference type="InterPro" id="IPR038989">
    <property type="entry name" value="UbiJ"/>
</dbReference>
<dbReference type="EMBL" id="LNYC01000072">
    <property type="protein sequence ID" value="KTC97250.1"/>
    <property type="molecule type" value="Genomic_DNA"/>
</dbReference>
<dbReference type="STRING" id="45065.Lgee_1911"/>
<keyword evidence="3" id="KW-1185">Reference proteome</keyword>
<organism evidence="2 3">
    <name type="scientific">Legionella geestiana</name>
    <dbReference type="NCBI Taxonomy" id="45065"/>
    <lineage>
        <taxon>Bacteria</taxon>
        <taxon>Pseudomonadati</taxon>
        <taxon>Pseudomonadota</taxon>
        <taxon>Gammaproteobacteria</taxon>
        <taxon>Legionellales</taxon>
        <taxon>Legionellaceae</taxon>
        <taxon>Legionella</taxon>
    </lineage>
</organism>
<evidence type="ECO:0000313" key="2">
    <source>
        <dbReference type="EMBL" id="KTC97250.1"/>
    </source>
</evidence>
<dbReference type="PANTHER" id="PTHR38693">
    <property type="entry name" value="UBIQUINONE BIOSYNTHESIS PROTEIN UBIJ"/>
    <property type="match status" value="1"/>
</dbReference>
<accession>A0A0W0TNT0</accession>
<dbReference type="Pfam" id="PF02036">
    <property type="entry name" value="SCP2"/>
    <property type="match status" value="1"/>
</dbReference>
<dbReference type="Proteomes" id="UP000054785">
    <property type="component" value="Unassembled WGS sequence"/>
</dbReference>
<dbReference type="SUPFAM" id="SSF55718">
    <property type="entry name" value="SCP-like"/>
    <property type="match status" value="1"/>
</dbReference>
<dbReference type="GO" id="GO:0006744">
    <property type="term" value="P:ubiquinone biosynthetic process"/>
    <property type="evidence" value="ECO:0007669"/>
    <property type="project" value="UniProtKB-UniRule"/>
</dbReference>
<dbReference type="OrthoDB" id="9796077at2"/>
<dbReference type="RefSeq" id="WP_028385575.1">
    <property type="nucleotide sequence ID" value="NZ_CAAAHN010000002.1"/>
</dbReference>
<comment type="caution">
    <text evidence="2">The sequence shown here is derived from an EMBL/GenBank/DDBJ whole genome shotgun (WGS) entry which is preliminary data.</text>
</comment>
<dbReference type="GO" id="GO:0005737">
    <property type="term" value="C:cytoplasm"/>
    <property type="evidence" value="ECO:0007669"/>
    <property type="project" value="UniProtKB-SubCell"/>
</dbReference>
<comment type="pathway">
    <text evidence="1">Cofactor biosynthesis; ubiquinone biosynthesis.</text>
</comment>
<evidence type="ECO:0000256" key="1">
    <source>
        <dbReference type="HAMAP-Rule" id="MF_02215"/>
    </source>
</evidence>
<dbReference type="InterPro" id="IPR003033">
    <property type="entry name" value="SCP2_sterol-bd_dom"/>
</dbReference>
<keyword evidence="1" id="KW-0831">Ubiquinone biosynthesis</keyword>
<comment type="similarity">
    <text evidence="1">Belongs to the UbiJ family.</text>
</comment>
<reference evidence="2 3" key="1">
    <citation type="submission" date="2015-11" db="EMBL/GenBank/DDBJ databases">
        <title>Genomic analysis of 38 Legionella species identifies large and diverse effector repertoires.</title>
        <authorList>
            <person name="Burstein D."/>
            <person name="Amaro F."/>
            <person name="Zusman T."/>
            <person name="Lifshitz Z."/>
            <person name="Cohen O."/>
            <person name="Gilbert J.A."/>
            <person name="Pupko T."/>
            <person name="Shuman H.A."/>
            <person name="Segal G."/>
        </authorList>
    </citation>
    <scope>NUCLEOTIDE SEQUENCE [LARGE SCALE GENOMIC DNA]</scope>
    <source>
        <strain evidence="2 3">ATCC 49504</strain>
    </source>
</reference>
<dbReference type="HAMAP" id="MF_02215">
    <property type="entry name" value="UbiJ"/>
    <property type="match status" value="1"/>
</dbReference>
<dbReference type="UniPathway" id="UPA00232"/>
<gene>
    <name evidence="1" type="primary">ubiJ</name>
    <name evidence="2" type="ORF">Lgee_1911</name>
</gene>
<name>A0A0W0TNT0_9GAMM</name>
<evidence type="ECO:0000313" key="3">
    <source>
        <dbReference type="Proteomes" id="UP000054785"/>
    </source>
</evidence>
<dbReference type="AlphaFoldDB" id="A0A0W0TNT0"/>
<dbReference type="PANTHER" id="PTHR38693:SF1">
    <property type="entry name" value="UBIQUINONE BIOSYNTHESIS ACCESSORY FACTOR UBIJ"/>
    <property type="match status" value="1"/>
</dbReference>
<comment type="function">
    <text evidence="1">Required for ubiquinone (coenzyme Q) biosynthesis. Binds hydrophobic ubiquinone biosynthetic intermediates via its SCP2 domain and is essential for the stability of the Ubi complex. May constitute a docking platform where Ubi enzymes assemble and access their SCP2-bound polyprenyl substrates.</text>
</comment>
<comment type="subcellular location">
    <subcellularLocation>
        <location evidence="1">Cytoplasm</location>
    </subcellularLocation>
</comment>